<dbReference type="PANTHER" id="PTHR30023:SF0">
    <property type="entry name" value="PENICILLIN-SENSITIVE CARBOXYPEPTIDASE A"/>
    <property type="match status" value="1"/>
</dbReference>
<evidence type="ECO:0000313" key="3">
    <source>
        <dbReference type="EMBL" id="MBO8440728.1"/>
    </source>
</evidence>
<dbReference type="AlphaFoldDB" id="A0A940IEW7"/>
<comment type="similarity">
    <text evidence="1">Belongs to the peptidase S13 family.</text>
</comment>
<dbReference type="SUPFAM" id="SSF56601">
    <property type="entry name" value="beta-lactamase/transpeptidase-like"/>
    <property type="match status" value="1"/>
</dbReference>
<dbReference type="Gene3D" id="3.50.80.20">
    <property type="entry name" value="D-Ala-D-Ala carboxypeptidase C, peptidase S13"/>
    <property type="match status" value="1"/>
</dbReference>
<organism evidence="3 4">
    <name type="scientific">Candidatus Aphodosoma intestinipullorum</name>
    <dbReference type="NCBI Taxonomy" id="2840674"/>
    <lineage>
        <taxon>Bacteria</taxon>
        <taxon>Pseudomonadati</taxon>
        <taxon>Bacteroidota</taxon>
        <taxon>Bacteroidia</taxon>
        <taxon>Bacteroidales</taxon>
        <taxon>Candidatus Aphodosoma</taxon>
    </lineage>
</organism>
<dbReference type="InterPro" id="IPR012338">
    <property type="entry name" value="Beta-lactam/transpept-like"/>
</dbReference>
<dbReference type="PRINTS" id="PR00922">
    <property type="entry name" value="DADACBPTASE3"/>
</dbReference>
<gene>
    <name evidence="3" type="primary">dacB</name>
    <name evidence="3" type="ORF">IAC51_08795</name>
</gene>
<accession>A0A940IEW7</accession>
<name>A0A940IEW7_9BACT</name>
<dbReference type="Proteomes" id="UP000712007">
    <property type="component" value="Unassembled WGS sequence"/>
</dbReference>
<reference evidence="3" key="2">
    <citation type="journal article" date="2021" name="PeerJ">
        <title>Extensive microbial diversity within the chicken gut microbiome revealed by metagenomics and culture.</title>
        <authorList>
            <person name="Gilroy R."/>
            <person name="Ravi A."/>
            <person name="Getino M."/>
            <person name="Pursley I."/>
            <person name="Horton D.L."/>
            <person name="Alikhan N.F."/>
            <person name="Baker D."/>
            <person name="Gharbi K."/>
            <person name="Hall N."/>
            <person name="Watson M."/>
            <person name="Adriaenssens E.M."/>
            <person name="Foster-Nyarko E."/>
            <person name="Jarju S."/>
            <person name="Secka A."/>
            <person name="Antonio M."/>
            <person name="Oren A."/>
            <person name="Chaudhuri R.R."/>
            <person name="La Ragione R."/>
            <person name="Hildebrand F."/>
            <person name="Pallen M.J."/>
        </authorList>
    </citation>
    <scope>NUCLEOTIDE SEQUENCE</scope>
    <source>
        <strain evidence="3">3924</strain>
    </source>
</reference>
<dbReference type="EMBL" id="JADIMV010000149">
    <property type="protein sequence ID" value="MBO8440728.1"/>
    <property type="molecule type" value="Genomic_DNA"/>
</dbReference>
<dbReference type="PANTHER" id="PTHR30023">
    <property type="entry name" value="D-ALANYL-D-ALANINE CARBOXYPEPTIDASE"/>
    <property type="match status" value="1"/>
</dbReference>
<evidence type="ECO:0000313" key="4">
    <source>
        <dbReference type="Proteomes" id="UP000712007"/>
    </source>
</evidence>
<dbReference type="NCBIfam" id="TIGR00666">
    <property type="entry name" value="PBP4"/>
    <property type="match status" value="1"/>
</dbReference>
<reference evidence="3" key="1">
    <citation type="submission" date="2020-10" db="EMBL/GenBank/DDBJ databases">
        <authorList>
            <person name="Gilroy R."/>
        </authorList>
    </citation>
    <scope>NUCLEOTIDE SEQUENCE</scope>
    <source>
        <strain evidence="3">3924</strain>
    </source>
</reference>
<sequence length="477" mass="52262">MELNIRRIFSFVIILSAVCRADALAPQRTDAHYHPDSLTGARISLLVKDVNTGRTVMEENPDLCVTPASVTKIITTATALELLGPDFRFETRIAHDGTIDSTGTLHGNLYIIGGGDPTLGSSFLGDRNFINSWCRKIRAAGIRHITGNIIADSRCYDRCAIPISWCWEDMGTHYAPGVYGLSAYDNACAILLESGAPGTKPRIIGIYPDIPGMTIECNVSVLPRYNDSVYVFGVPREKKRYLEGGMPANRNRYPVRCDIGNPPLYVAESLHSQLPTYGVHCDGRPTDTVLPPARPLVTLFTYESTDLAEIIRKTNFKSNNMYAEHIFRQLGLKLTDSGSSCAHSASVIRGYWEAKGIDFSAVRIDDGSGLSPQNAYSARLLTDILCAMRHSPNADAFVRSLPIAGKEGTVAGFLRGTPLEGKVRAKSGSMSNVQCYAGYITDGGKEYAFAILVNFYGQERKEIRRAITSWLTEAAEL</sequence>
<comment type="caution">
    <text evidence="3">The sequence shown here is derived from an EMBL/GenBank/DDBJ whole genome shotgun (WGS) entry which is preliminary data.</text>
</comment>
<keyword evidence="3" id="KW-0121">Carboxypeptidase</keyword>
<keyword evidence="3" id="KW-0645">Protease</keyword>
<protein>
    <submittedName>
        <fullName evidence="3">D-alanyl-D-alanine carboxypeptidase/D-alanyl-D-alanine-endopeptidase</fullName>
        <ecNumber evidence="3">3.4.16.4</ecNumber>
    </submittedName>
</protein>
<proteinExistence type="inferred from homology"/>
<dbReference type="InterPro" id="IPR000667">
    <property type="entry name" value="Peptidase_S13"/>
</dbReference>
<evidence type="ECO:0000256" key="1">
    <source>
        <dbReference type="ARBA" id="ARBA00006096"/>
    </source>
</evidence>
<dbReference type="GO" id="GO:0009002">
    <property type="term" value="F:serine-type D-Ala-D-Ala carboxypeptidase activity"/>
    <property type="evidence" value="ECO:0007669"/>
    <property type="project" value="UniProtKB-EC"/>
</dbReference>
<dbReference type="Pfam" id="PF02113">
    <property type="entry name" value="Peptidase_S13"/>
    <property type="match status" value="1"/>
</dbReference>
<evidence type="ECO:0000256" key="2">
    <source>
        <dbReference type="ARBA" id="ARBA00022801"/>
    </source>
</evidence>
<dbReference type="EC" id="3.4.16.4" evidence="3"/>
<dbReference type="Gene3D" id="3.40.710.10">
    <property type="entry name" value="DD-peptidase/beta-lactamase superfamily"/>
    <property type="match status" value="2"/>
</dbReference>
<dbReference type="GO" id="GO:0000270">
    <property type="term" value="P:peptidoglycan metabolic process"/>
    <property type="evidence" value="ECO:0007669"/>
    <property type="project" value="TreeGrafter"/>
</dbReference>
<keyword evidence="2 3" id="KW-0378">Hydrolase</keyword>
<dbReference type="GO" id="GO:0006508">
    <property type="term" value="P:proteolysis"/>
    <property type="evidence" value="ECO:0007669"/>
    <property type="project" value="InterPro"/>
</dbReference>